<proteinExistence type="predicted"/>
<name>A0A3N4HRR9_ASCIM</name>
<feature type="compositionally biased region" description="Basic and acidic residues" evidence="1">
    <location>
        <begin position="59"/>
        <end position="73"/>
    </location>
</feature>
<dbReference type="Proteomes" id="UP000275078">
    <property type="component" value="Unassembled WGS sequence"/>
</dbReference>
<feature type="compositionally biased region" description="Low complexity" evidence="1">
    <location>
        <begin position="76"/>
        <end position="99"/>
    </location>
</feature>
<keyword evidence="3" id="KW-1185">Reference proteome</keyword>
<dbReference type="EMBL" id="ML119782">
    <property type="protein sequence ID" value="RPA74731.1"/>
    <property type="molecule type" value="Genomic_DNA"/>
</dbReference>
<evidence type="ECO:0000313" key="2">
    <source>
        <dbReference type="EMBL" id="RPA74731.1"/>
    </source>
</evidence>
<evidence type="ECO:0000313" key="3">
    <source>
        <dbReference type="Proteomes" id="UP000275078"/>
    </source>
</evidence>
<feature type="region of interest" description="Disordered" evidence="1">
    <location>
        <begin position="1"/>
        <end position="175"/>
    </location>
</feature>
<feature type="region of interest" description="Disordered" evidence="1">
    <location>
        <begin position="251"/>
        <end position="291"/>
    </location>
</feature>
<protein>
    <submittedName>
        <fullName evidence="2">Uncharacterized protein</fullName>
    </submittedName>
</protein>
<sequence>MPPKRGSTIGTGTRAARVTRARTQKLNSAVQVSLRESAGAYESPKAQMDDVPLNAHPSNDTHDHIHDQHDTKGTRGRTAAGAGRATRGSGRARGSAKTATGRVLKATPSRIDESTPTEFETPVPRREAVQPRPQHHNVKVPDPAPPNKRPARGRHEQASRREEHNHSAHDDAHGSFVSRHATQYAAYEDQDDDPEPEDEEEHEEVDQWEDGGPTTELASSMGSKAIENTDRAATLSMPFERVHTRARHPGLHSSEAFSSKVGSAHAVHTDEYDPEQERRPGNCLHNRSKQVERKAPRKWQGLGIYNSPLFLLVIWPQASGSSLIFRHQSSGFVEEIEAENGVSTHGHDDVHLSKPNPKYDAYRSVRDRDGANPGRELIRLPPPSHIHDGNSRWVESNVNRRHMQRRDTPGLDATPSQCRDPFRLEIVPSRRRSCFFSKQEHTGRNSRTTYSDKDPDLCSSFDIPIVDDCVAVACIVDIAKRADGSFWSALFSTSGGASDADLRDRRSIMAWVEDAGDRDRLRALIGSGHTVRGRLLWDRESSNGTEKRWEGRVNWYVMGGCPGQFE</sequence>
<evidence type="ECO:0000256" key="1">
    <source>
        <dbReference type="SAM" id="MobiDB-lite"/>
    </source>
</evidence>
<feature type="compositionally biased region" description="Basic and acidic residues" evidence="1">
    <location>
        <begin position="153"/>
        <end position="173"/>
    </location>
</feature>
<accession>A0A3N4HRR9</accession>
<feature type="compositionally biased region" description="Basic and acidic residues" evidence="1">
    <location>
        <begin position="360"/>
        <end position="370"/>
    </location>
</feature>
<organism evidence="2 3">
    <name type="scientific">Ascobolus immersus RN42</name>
    <dbReference type="NCBI Taxonomy" id="1160509"/>
    <lineage>
        <taxon>Eukaryota</taxon>
        <taxon>Fungi</taxon>
        <taxon>Dikarya</taxon>
        <taxon>Ascomycota</taxon>
        <taxon>Pezizomycotina</taxon>
        <taxon>Pezizomycetes</taxon>
        <taxon>Pezizales</taxon>
        <taxon>Ascobolaceae</taxon>
        <taxon>Ascobolus</taxon>
    </lineage>
</organism>
<dbReference type="AlphaFoldDB" id="A0A3N4HRR9"/>
<reference evidence="2 3" key="1">
    <citation type="journal article" date="2018" name="Nat. Ecol. Evol.">
        <title>Pezizomycetes genomes reveal the molecular basis of ectomycorrhizal truffle lifestyle.</title>
        <authorList>
            <person name="Murat C."/>
            <person name="Payen T."/>
            <person name="Noel B."/>
            <person name="Kuo A."/>
            <person name="Morin E."/>
            <person name="Chen J."/>
            <person name="Kohler A."/>
            <person name="Krizsan K."/>
            <person name="Balestrini R."/>
            <person name="Da Silva C."/>
            <person name="Montanini B."/>
            <person name="Hainaut M."/>
            <person name="Levati E."/>
            <person name="Barry K.W."/>
            <person name="Belfiori B."/>
            <person name="Cichocki N."/>
            <person name="Clum A."/>
            <person name="Dockter R.B."/>
            <person name="Fauchery L."/>
            <person name="Guy J."/>
            <person name="Iotti M."/>
            <person name="Le Tacon F."/>
            <person name="Lindquist E.A."/>
            <person name="Lipzen A."/>
            <person name="Malagnac F."/>
            <person name="Mello A."/>
            <person name="Molinier V."/>
            <person name="Miyauchi S."/>
            <person name="Poulain J."/>
            <person name="Riccioni C."/>
            <person name="Rubini A."/>
            <person name="Sitrit Y."/>
            <person name="Splivallo R."/>
            <person name="Traeger S."/>
            <person name="Wang M."/>
            <person name="Zifcakova L."/>
            <person name="Wipf D."/>
            <person name="Zambonelli A."/>
            <person name="Paolocci F."/>
            <person name="Nowrousian M."/>
            <person name="Ottonello S."/>
            <person name="Baldrian P."/>
            <person name="Spatafora J.W."/>
            <person name="Henrissat B."/>
            <person name="Nagy L.G."/>
            <person name="Aury J.M."/>
            <person name="Wincker P."/>
            <person name="Grigoriev I.V."/>
            <person name="Bonfante P."/>
            <person name="Martin F.M."/>
        </authorList>
    </citation>
    <scope>NUCLEOTIDE SEQUENCE [LARGE SCALE GENOMIC DNA]</scope>
    <source>
        <strain evidence="2 3">RN42</strain>
    </source>
</reference>
<feature type="region of interest" description="Disordered" evidence="1">
    <location>
        <begin position="188"/>
        <end position="225"/>
    </location>
</feature>
<feature type="region of interest" description="Disordered" evidence="1">
    <location>
        <begin position="343"/>
        <end position="391"/>
    </location>
</feature>
<feature type="compositionally biased region" description="Acidic residues" evidence="1">
    <location>
        <begin position="188"/>
        <end position="209"/>
    </location>
</feature>
<feature type="compositionally biased region" description="Basic and acidic residues" evidence="1">
    <location>
        <begin position="267"/>
        <end position="280"/>
    </location>
</feature>
<gene>
    <name evidence="2" type="ORF">BJ508DRAFT_312633</name>
</gene>